<feature type="compositionally biased region" description="Basic residues" evidence="1">
    <location>
        <begin position="18"/>
        <end position="41"/>
    </location>
</feature>
<dbReference type="EMBL" id="HBGH01013442">
    <property type="protein sequence ID" value="CAD9235469.1"/>
    <property type="molecule type" value="Transcribed_RNA"/>
</dbReference>
<feature type="region of interest" description="Disordered" evidence="1">
    <location>
        <begin position="1"/>
        <end position="139"/>
    </location>
</feature>
<name>A0A7S1XFZ4_9RHOD</name>
<evidence type="ECO:0008006" key="3">
    <source>
        <dbReference type="Google" id="ProtNLM"/>
    </source>
</evidence>
<dbReference type="Pfam" id="PF08524">
    <property type="entry name" value="rRNA_processing"/>
    <property type="match status" value="1"/>
</dbReference>
<evidence type="ECO:0000256" key="1">
    <source>
        <dbReference type="SAM" id="MobiDB-lite"/>
    </source>
</evidence>
<evidence type="ECO:0000313" key="2">
    <source>
        <dbReference type="EMBL" id="CAD9235469.1"/>
    </source>
</evidence>
<dbReference type="InterPro" id="IPR013730">
    <property type="entry name" value="Fyv7/TAP26"/>
</dbReference>
<reference evidence="2" key="1">
    <citation type="submission" date="2021-01" db="EMBL/GenBank/DDBJ databases">
        <authorList>
            <person name="Corre E."/>
            <person name="Pelletier E."/>
            <person name="Niang G."/>
            <person name="Scheremetjew M."/>
            <person name="Finn R."/>
            <person name="Kale V."/>
            <person name="Holt S."/>
            <person name="Cochrane G."/>
            <person name="Meng A."/>
            <person name="Brown T."/>
            <person name="Cohen L."/>
        </authorList>
    </citation>
    <scope>NUCLEOTIDE SEQUENCE</scope>
    <source>
        <strain evidence="2">SAG 36.94</strain>
    </source>
</reference>
<accession>A0A7S1XFZ4</accession>
<feature type="compositionally biased region" description="Basic and acidic residues" evidence="1">
    <location>
        <begin position="42"/>
        <end position="56"/>
    </location>
</feature>
<feature type="compositionally biased region" description="Basic and acidic residues" evidence="1">
    <location>
        <begin position="90"/>
        <end position="117"/>
    </location>
</feature>
<dbReference type="AlphaFoldDB" id="A0A7S1XFZ4"/>
<organism evidence="2">
    <name type="scientific">Compsopogon caeruleus</name>
    <dbReference type="NCBI Taxonomy" id="31354"/>
    <lineage>
        <taxon>Eukaryota</taxon>
        <taxon>Rhodophyta</taxon>
        <taxon>Compsopogonophyceae</taxon>
        <taxon>Compsopogonales</taxon>
        <taxon>Compsopogonaceae</taxon>
        <taxon>Compsopogon</taxon>
    </lineage>
</organism>
<feature type="compositionally biased region" description="Acidic residues" evidence="1">
    <location>
        <begin position="57"/>
        <end position="75"/>
    </location>
</feature>
<sequence>MGTDIGRVLGRSQEANKQRRKHVERVRRQKVTRLTTLKRQRERALRELERRRRDDDNTPAEDDDDERGQVENPEEDALRETQDSPLPRWNKAEQERLEREKEEQRKVEKAAKIDAAEKRRHHLSDLHRKRTRRGQPVMKHRVKMLLDKLENGGSQS</sequence>
<proteinExistence type="predicted"/>
<gene>
    <name evidence="2" type="ORF">CCAE0312_LOCUS7560</name>
</gene>
<protein>
    <recommendedName>
        <fullName evidence="3">rRNA-processing protein FYV7</fullName>
    </recommendedName>
</protein>
<feature type="compositionally biased region" description="Basic residues" evidence="1">
    <location>
        <begin position="118"/>
        <end position="139"/>
    </location>
</feature>